<gene>
    <name evidence="11" type="ORF">BO78DRAFT_394509</name>
</gene>
<evidence type="ECO:0000256" key="7">
    <source>
        <dbReference type="RuleBase" id="RU362125"/>
    </source>
</evidence>
<evidence type="ECO:0000313" key="12">
    <source>
        <dbReference type="Proteomes" id="UP000248423"/>
    </source>
</evidence>
<dbReference type="InterPro" id="IPR036250">
    <property type="entry name" value="AcylCo_DH-like_C"/>
</dbReference>
<evidence type="ECO:0000256" key="2">
    <source>
        <dbReference type="ARBA" id="ARBA00009347"/>
    </source>
</evidence>
<dbReference type="GO" id="GO:0003995">
    <property type="term" value="F:acyl-CoA dehydrogenase activity"/>
    <property type="evidence" value="ECO:0007669"/>
    <property type="project" value="TreeGrafter"/>
</dbReference>
<dbReference type="Gene3D" id="1.10.540.10">
    <property type="entry name" value="Acyl-CoA dehydrogenase/oxidase, N-terminal domain"/>
    <property type="match status" value="1"/>
</dbReference>
<dbReference type="FunFam" id="2.40.110.10:FF:000002">
    <property type="entry name" value="Acyl-CoA dehydrogenase fadE12"/>
    <property type="match status" value="1"/>
</dbReference>
<evidence type="ECO:0000259" key="8">
    <source>
        <dbReference type="Pfam" id="PF00441"/>
    </source>
</evidence>
<dbReference type="OrthoDB" id="434771at2759"/>
<dbReference type="EMBL" id="KZ826324">
    <property type="protein sequence ID" value="PYI09997.1"/>
    <property type="molecule type" value="Genomic_DNA"/>
</dbReference>
<dbReference type="GO" id="GO:0005737">
    <property type="term" value="C:cytoplasm"/>
    <property type="evidence" value="ECO:0007669"/>
    <property type="project" value="TreeGrafter"/>
</dbReference>
<dbReference type="Gene3D" id="2.40.110.10">
    <property type="entry name" value="Butyryl-CoA Dehydrogenase, subunit A, domain 2"/>
    <property type="match status" value="1"/>
</dbReference>
<dbReference type="InterPro" id="IPR050741">
    <property type="entry name" value="Acyl-CoA_dehydrogenase"/>
</dbReference>
<reference evidence="11 12" key="1">
    <citation type="submission" date="2018-02" db="EMBL/GenBank/DDBJ databases">
        <title>The genomes of Aspergillus section Nigri reveals drivers in fungal speciation.</title>
        <authorList>
            <consortium name="DOE Joint Genome Institute"/>
            <person name="Vesth T.C."/>
            <person name="Nybo J."/>
            <person name="Theobald S."/>
            <person name="Brandl J."/>
            <person name="Frisvad J.C."/>
            <person name="Nielsen K.F."/>
            <person name="Lyhne E.K."/>
            <person name="Kogle M.E."/>
            <person name="Kuo A."/>
            <person name="Riley R."/>
            <person name="Clum A."/>
            <person name="Nolan M."/>
            <person name="Lipzen A."/>
            <person name="Salamov A."/>
            <person name="Henrissat B."/>
            <person name="Wiebenga A."/>
            <person name="De vries R.P."/>
            <person name="Grigoriev I.V."/>
            <person name="Mortensen U.H."/>
            <person name="Andersen M.R."/>
            <person name="Baker S.E."/>
        </authorList>
    </citation>
    <scope>NUCLEOTIDE SEQUENCE [LARGE SCALE GENOMIC DNA]</scope>
    <source>
        <strain evidence="11 12">CBS 121057</strain>
    </source>
</reference>
<dbReference type="Pfam" id="PF02771">
    <property type="entry name" value="Acyl-CoA_dh_N"/>
    <property type="match status" value="1"/>
</dbReference>
<keyword evidence="12" id="KW-1185">Reference proteome</keyword>
<evidence type="ECO:0000256" key="6">
    <source>
        <dbReference type="ARBA" id="ARBA00023002"/>
    </source>
</evidence>
<evidence type="ECO:0000259" key="10">
    <source>
        <dbReference type="Pfam" id="PF02771"/>
    </source>
</evidence>
<comment type="cofactor">
    <cofactor evidence="1 7">
        <name>FAD</name>
        <dbReference type="ChEBI" id="CHEBI:57692"/>
    </cofactor>
</comment>
<evidence type="ECO:0000256" key="5">
    <source>
        <dbReference type="ARBA" id="ARBA00022827"/>
    </source>
</evidence>
<feature type="domain" description="Acyl-CoA oxidase/dehydrogenase middle" evidence="9">
    <location>
        <begin position="146"/>
        <end position="248"/>
    </location>
</feature>
<dbReference type="InterPro" id="IPR009075">
    <property type="entry name" value="AcylCo_DH/oxidase_C"/>
</dbReference>
<evidence type="ECO:0000256" key="4">
    <source>
        <dbReference type="ARBA" id="ARBA00022630"/>
    </source>
</evidence>
<dbReference type="InterPro" id="IPR046373">
    <property type="entry name" value="Acyl-CoA_Oxase/DH_mid-dom_sf"/>
</dbReference>
<evidence type="ECO:0000259" key="9">
    <source>
        <dbReference type="Pfam" id="PF02770"/>
    </source>
</evidence>
<keyword evidence="5 7" id="KW-0274">FAD</keyword>
<dbReference type="InterPro" id="IPR013786">
    <property type="entry name" value="AcylCoA_DH/ox_N"/>
</dbReference>
<feature type="domain" description="Acyl-CoA dehydrogenase/oxidase C-terminal" evidence="8">
    <location>
        <begin position="260"/>
        <end position="411"/>
    </location>
</feature>
<dbReference type="Pfam" id="PF02770">
    <property type="entry name" value="Acyl-CoA_dh_M"/>
    <property type="match status" value="1"/>
</dbReference>
<dbReference type="VEuPathDB" id="FungiDB:BO78DRAFT_394509"/>
<sequence>MSASSRIPVIAQPFVSDRAKQTLDLVEQFVEKECIPVEPIFRAQLGEGQQRWSTYPAIMETLKTKARQQGLWNMFLPKTHFSQGAGFSNVEYGLMAEYLGKSTIASEATNNAAPDTGNMEVLAKYGNEAQKQEWLAPLLDGKIRSAFLMTEPDVASSDATNIELDIRREGNEYVLNGSKWWSSGAGDPRCEIYLVMGKTAASHPDTYKQQSVILVPAKTPGITVHRMLTVYGYDDAPHGHGHISFKNVRVPVSNIVLGEGRGFEIIQGRLGPGRIHHAMRTIGAAEKALEWMIARINDDRKKTFGKQLSSHGVILEWVAKSRIDIDAARLIVLNAAIKIDQGNAKSALKEIAQAKVLVPQAALTVIDRAVQAYGAAGVSQDTPLAYLWALIRTLRIADGPDEVHLQQLGRRENRARKDEIMQKLKWQKEEGARLLEVSGLKSRL</sequence>
<dbReference type="STRING" id="1448318.A0A319EI68"/>
<dbReference type="SUPFAM" id="SSF56645">
    <property type="entry name" value="Acyl-CoA dehydrogenase NM domain-like"/>
    <property type="match status" value="1"/>
</dbReference>
<evidence type="ECO:0000313" key="11">
    <source>
        <dbReference type="EMBL" id="PYI09997.1"/>
    </source>
</evidence>
<dbReference type="PANTHER" id="PTHR48083">
    <property type="entry name" value="MEDIUM-CHAIN SPECIFIC ACYL-COA DEHYDROGENASE, MITOCHONDRIAL-RELATED"/>
    <property type="match status" value="1"/>
</dbReference>
<dbReference type="AlphaFoldDB" id="A0A319EI68"/>
<comment type="similarity">
    <text evidence="2 7">Belongs to the acyl-CoA dehydrogenase family.</text>
</comment>
<evidence type="ECO:0000256" key="1">
    <source>
        <dbReference type="ARBA" id="ARBA00001974"/>
    </source>
</evidence>
<accession>A0A319EI68</accession>
<dbReference type="Proteomes" id="UP000248423">
    <property type="component" value="Unassembled WGS sequence"/>
</dbReference>
<dbReference type="Pfam" id="PF00441">
    <property type="entry name" value="Acyl-CoA_dh_1"/>
    <property type="match status" value="1"/>
</dbReference>
<organism evidence="11 12">
    <name type="scientific">Aspergillus sclerotiicarbonarius (strain CBS 121057 / IBT 28362)</name>
    <dbReference type="NCBI Taxonomy" id="1448318"/>
    <lineage>
        <taxon>Eukaryota</taxon>
        <taxon>Fungi</taxon>
        <taxon>Dikarya</taxon>
        <taxon>Ascomycota</taxon>
        <taxon>Pezizomycotina</taxon>
        <taxon>Eurotiomycetes</taxon>
        <taxon>Eurotiomycetidae</taxon>
        <taxon>Eurotiales</taxon>
        <taxon>Aspergillaceae</taxon>
        <taxon>Aspergillus</taxon>
        <taxon>Aspergillus subgen. Circumdati</taxon>
    </lineage>
</organism>
<dbReference type="GO" id="GO:0033539">
    <property type="term" value="P:fatty acid beta-oxidation using acyl-CoA dehydrogenase"/>
    <property type="evidence" value="ECO:0007669"/>
    <property type="project" value="TreeGrafter"/>
</dbReference>
<dbReference type="InterPro" id="IPR006091">
    <property type="entry name" value="Acyl-CoA_Oxase/DH_mid-dom"/>
</dbReference>
<keyword evidence="4 7" id="KW-0285">Flavoprotein</keyword>
<dbReference type="InterPro" id="IPR037069">
    <property type="entry name" value="AcylCoA_DH/ox_N_sf"/>
</dbReference>
<proteinExistence type="inferred from homology"/>
<dbReference type="Gene3D" id="1.20.140.10">
    <property type="entry name" value="Butyryl-CoA Dehydrogenase, subunit A, domain 3"/>
    <property type="match status" value="1"/>
</dbReference>
<evidence type="ECO:0000256" key="3">
    <source>
        <dbReference type="ARBA" id="ARBA00011738"/>
    </source>
</evidence>
<name>A0A319EI68_ASPSB</name>
<comment type="subunit">
    <text evidence="3">Homodimer.</text>
</comment>
<protein>
    <submittedName>
        <fullName evidence="11">Acyl-CoA dehydrogenase family protein</fullName>
    </submittedName>
</protein>
<feature type="domain" description="Acyl-CoA dehydrogenase/oxidase N-terminal" evidence="10">
    <location>
        <begin position="18"/>
        <end position="142"/>
    </location>
</feature>
<dbReference type="SUPFAM" id="SSF47203">
    <property type="entry name" value="Acyl-CoA dehydrogenase C-terminal domain-like"/>
    <property type="match status" value="1"/>
</dbReference>
<dbReference type="GO" id="GO:0050660">
    <property type="term" value="F:flavin adenine dinucleotide binding"/>
    <property type="evidence" value="ECO:0007669"/>
    <property type="project" value="InterPro"/>
</dbReference>
<dbReference type="InterPro" id="IPR009100">
    <property type="entry name" value="AcylCoA_DH/oxidase_NM_dom_sf"/>
</dbReference>
<dbReference type="PANTHER" id="PTHR48083:SF13">
    <property type="entry name" value="ACYL-COA DEHYDROGENASE FAMILY MEMBER 11"/>
    <property type="match status" value="1"/>
</dbReference>
<keyword evidence="6 7" id="KW-0560">Oxidoreductase</keyword>